<evidence type="ECO:0000256" key="2">
    <source>
        <dbReference type="ARBA" id="ARBA00004818"/>
    </source>
</evidence>
<accession>E1RC13</accession>
<comment type="similarity">
    <text evidence="3">Belongs to the HAD-like hydrolase superfamily. CbbY/CbbZ/Gph/YieH family.</text>
</comment>
<dbReference type="NCBIfam" id="TIGR01549">
    <property type="entry name" value="HAD-SF-IA-v1"/>
    <property type="match status" value="1"/>
</dbReference>
<protein>
    <recommendedName>
        <fullName evidence="4">phosphoglycolate phosphatase</fullName>
        <ecNumber evidence="4">3.1.3.18</ecNumber>
    </recommendedName>
</protein>
<dbReference type="OrthoDB" id="9792518at2"/>
<dbReference type="HOGENOM" id="CLU_045011_13_1_12"/>
<evidence type="ECO:0000256" key="1">
    <source>
        <dbReference type="ARBA" id="ARBA00000830"/>
    </source>
</evidence>
<dbReference type="SFLD" id="SFLDG01129">
    <property type="entry name" value="C1.5:_HAD__Beta-PGM__Phosphata"/>
    <property type="match status" value="1"/>
</dbReference>
<comment type="catalytic activity">
    <reaction evidence="1">
        <text>2-phosphoglycolate + H2O = glycolate + phosphate</text>
        <dbReference type="Rhea" id="RHEA:14369"/>
        <dbReference type="ChEBI" id="CHEBI:15377"/>
        <dbReference type="ChEBI" id="CHEBI:29805"/>
        <dbReference type="ChEBI" id="CHEBI:43474"/>
        <dbReference type="ChEBI" id="CHEBI:58033"/>
        <dbReference type="EC" id="3.1.3.18"/>
    </reaction>
</comment>
<gene>
    <name evidence="5" type="ordered locus">Spirs_0758</name>
</gene>
<dbReference type="STRING" id="573413.Spirs_0758"/>
<dbReference type="InterPro" id="IPR036412">
    <property type="entry name" value="HAD-like_sf"/>
</dbReference>
<dbReference type="EC" id="3.1.3.18" evidence="4"/>
<dbReference type="SFLD" id="SFLDS00003">
    <property type="entry name" value="Haloacid_Dehalogenase"/>
    <property type="match status" value="1"/>
</dbReference>
<dbReference type="InterPro" id="IPR023214">
    <property type="entry name" value="HAD_sf"/>
</dbReference>
<dbReference type="AlphaFoldDB" id="E1RC13"/>
<keyword evidence="6" id="KW-1185">Reference proteome</keyword>
<dbReference type="Proteomes" id="UP000002318">
    <property type="component" value="Chromosome"/>
</dbReference>
<comment type="pathway">
    <text evidence="2">Organic acid metabolism; glycolate biosynthesis; glycolate from 2-phosphoglycolate: step 1/1.</text>
</comment>
<evidence type="ECO:0000256" key="3">
    <source>
        <dbReference type="ARBA" id="ARBA00006171"/>
    </source>
</evidence>
<dbReference type="InterPro" id="IPR023198">
    <property type="entry name" value="PGP-like_dom2"/>
</dbReference>
<dbReference type="Pfam" id="PF00702">
    <property type="entry name" value="Hydrolase"/>
    <property type="match status" value="1"/>
</dbReference>
<organism evidence="5 6">
    <name type="scientific">Sediminispirochaeta smaragdinae (strain DSM 11293 / JCM 15392 / SEBR 4228)</name>
    <name type="common">Spirochaeta smaragdinae</name>
    <dbReference type="NCBI Taxonomy" id="573413"/>
    <lineage>
        <taxon>Bacteria</taxon>
        <taxon>Pseudomonadati</taxon>
        <taxon>Spirochaetota</taxon>
        <taxon>Spirochaetia</taxon>
        <taxon>Spirochaetales</taxon>
        <taxon>Spirochaetaceae</taxon>
        <taxon>Sediminispirochaeta</taxon>
    </lineage>
</organism>
<reference evidence="5 6" key="1">
    <citation type="journal article" date="2010" name="Stand. Genomic Sci.">
        <title>Complete genome sequence of Spirochaeta smaragdinae type strain (SEBR 4228).</title>
        <authorList>
            <person name="Mavromatis K."/>
            <person name="Yasawong M."/>
            <person name="Chertkov O."/>
            <person name="Lapidus A."/>
            <person name="Lucas S."/>
            <person name="Nolan M."/>
            <person name="Del Rio T.G."/>
            <person name="Tice H."/>
            <person name="Cheng J.F."/>
            <person name="Pitluck S."/>
            <person name="Liolios K."/>
            <person name="Ivanova N."/>
            <person name="Tapia R."/>
            <person name="Han C."/>
            <person name="Bruce D."/>
            <person name="Goodwin L."/>
            <person name="Pati A."/>
            <person name="Chen A."/>
            <person name="Palaniappan K."/>
            <person name="Land M."/>
            <person name="Hauser L."/>
            <person name="Chang Y.J."/>
            <person name="Jeffries C.D."/>
            <person name="Detter J.C."/>
            <person name="Rohde M."/>
            <person name="Brambilla E."/>
            <person name="Spring S."/>
            <person name="Goker M."/>
            <person name="Sikorski J."/>
            <person name="Woyke T."/>
            <person name="Bristow J."/>
            <person name="Eisen J.A."/>
            <person name="Markowitz V."/>
            <person name="Hugenholtz P."/>
            <person name="Klenk H.P."/>
            <person name="Kyrpides N.C."/>
        </authorList>
    </citation>
    <scope>NUCLEOTIDE SEQUENCE [LARGE SCALE GENOMIC DNA]</scope>
    <source>
        <strain evidence="6">DSM 11293 / JCM 15392 / SEBR 4228</strain>
    </source>
</reference>
<dbReference type="RefSeq" id="WP_013253357.1">
    <property type="nucleotide sequence ID" value="NC_014364.1"/>
</dbReference>
<evidence type="ECO:0000313" key="5">
    <source>
        <dbReference type="EMBL" id="ADK79893.1"/>
    </source>
</evidence>
<dbReference type="InterPro" id="IPR006439">
    <property type="entry name" value="HAD-SF_hydro_IA"/>
</dbReference>
<dbReference type="InterPro" id="IPR050155">
    <property type="entry name" value="HAD-like_hydrolase_sf"/>
</dbReference>
<dbReference type="SUPFAM" id="SSF56784">
    <property type="entry name" value="HAD-like"/>
    <property type="match status" value="1"/>
</dbReference>
<dbReference type="GO" id="GO:0006281">
    <property type="term" value="P:DNA repair"/>
    <property type="evidence" value="ECO:0007669"/>
    <property type="project" value="TreeGrafter"/>
</dbReference>
<keyword evidence="5" id="KW-0378">Hydrolase</keyword>
<evidence type="ECO:0000256" key="4">
    <source>
        <dbReference type="ARBA" id="ARBA00013078"/>
    </source>
</evidence>
<dbReference type="Gene3D" id="1.10.150.240">
    <property type="entry name" value="Putative phosphatase, domain 2"/>
    <property type="match status" value="1"/>
</dbReference>
<proteinExistence type="inferred from homology"/>
<dbReference type="GO" id="GO:0005829">
    <property type="term" value="C:cytosol"/>
    <property type="evidence" value="ECO:0007669"/>
    <property type="project" value="TreeGrafter"/>
</dbReference>
<dbReference type="PANTHER" id="PTHR43434:SF1">
    <property type="entry name" value="PHOSPHOGLYCOLATE PHOSPHATASE"/>
    <property type="match status" value="1"/>
</dbReference>
<dbReference type="PANTHER" id="PTHR43434">
    <property type="entry name" value="PHOSPHOGLYCOLATE PHOSPHATASE"/>
    <property type="match status" value="1"/>
</dbReference>
<evidence type="ECO:0000313" key="6">
    <source>
        <dbReference type="Proteomes" id="UP000002318"/>
    </source>
</evidence>
<dbReference type="EMBL" id="CP002116">
    <property type="protein sequence ID" value="ADK79893.1"/>
    <property type="molecule type" value="Genomic_DNA"/>
</dbReference>
<dbReference type="KEGG" id="ssm:Spirs_0758"/>
<name>E1RC13_SEDSS</name>
<dbReference type="GO" id="GO:0008967">
    <property type="term" value="F:phosphoglycolate phosphatase activity"/>
    <property type="evidence" value="ECO:0007669"/>
    <property type="project" value="UniProtKB-EC"/>
</dbReference>
<dbReference type="eggNOG" id="COG0546">
    <property type="taxonomic scope" value="Bacteria"/>
</dbReference>
<dbReference type="Gene3D" id="3.40.50.1000">
    <property type="entry name" value="HAD superfamily/HAD-like"/>
    <property type="match status" value="1"/>
</dbReference>
<sequence length="244" mass="25929">MTEPVKALLWDKDGTLVDSLEQWVARDRRLLRMLCRELEIPEADHAAAVAAGLAAIGVREEGIDPRGEIARGTEASIAAAMAGALDAFGPLPSPEAFASLVGRFIGDILASDKTPAPLRRGIHALLTKAAKRGLIQGLASSDSRMSCLKELSAHGIETFFTFFAFGDEVPRAKPDPWCVEQFSREIAIHPSQILVIGDAPTDEEMATAAGAQFCALLGGAGARQDFSDRCIVAGHPDEILSLLA</sequence>